<dbReference type="Pfam" id="PF00293">
    <property type="entry name" value="NUDIX"/>
    <property type="match status" value="1"/>
</dbReference>
<dbReference type="AlphaFoldDB" id="A0A5J4J2S7"/>
<dbReference type="GO" id="GO:0016462">
    <property type="term" value="F:pyrophosphatase activity"/>
    <property type="evidence" value="ECO:0007669"/>
    <property type="project" value="UniProtKB-ARBA"/>
</dbReference>
<sequence length="182" mass="20446">MHKYEEKTLKVEEIFNGKILHLQVLDVELSDGKTSKREVIKHPGAVAVLAVTKENKVVMVEQYRKAAERALIEIPAGKLEPGEDPLEAAMRELEEETGYACGKLEPITAFYTSPGFADEWIRLYMATGLEKLEEPKAGDDDEFVDILEFSLDEVKGMLRSGKLCDAKTIIALQHWILLGENK</sequence>
<dbReference type="Gene3D" id="3.90.79.10">
    <property type="entry name" value="Nucleoside Triphosphate Pyrophosphohydrolase"/>
    <property type="match status" value="1"/>
</dbReference>
<dbReference type="GO" id="GO:0005829">
    <property type="term" value="C:cytosol"/>
    <property type="evidence" value="ECO:0007669"/>
    <property type="project" value="TreeGrafter"/>
</dbReference>
<protein>
    <submittedName>
        <fullName evidence="5">ADP-ribose diphosphatase</fullName>
    </submittedName>
</protein>
<dbReference type="InterPro" id="IPR020476">
    <property type="entry name" value="Nudix_hydrolase"/>
</dbReference>
<keyword evidence="2 3" id="KW-0378">Hydrolase</keyword>
<proteinExistence type="inferred from homology"/>
<dbReference type="PROSITE" id="PS51462">
    <property type="entry name" value="NUDIX"/>
    <property type="match status" value="1"/>
</dbReference>
<comment type="similarity">
    <text evidence="3">Belongs to the Nudix hydrolase family.</text>
</comment>
<name>A0A5J4J2S7_9BACI</name>
<dbReference type="PROSITE" id="PS00893">
    <property type="entry name" value="NUDIX_BOX"/>
    <property type="match status" value="1"/>
</dbReference>
<dbReference type="PANTHER" id="PTHR11839">
    <property type="entry name" value="UDP/ADP-SUGAR PYROPHOSPHATASE"/>
    <property type="match status" value="1"/>
</dbReference>
<comment type="caution">
    <text evidence="5">The sequence shown here is derived from an EMBL/GenBank/DDBJ whole genome shotgun (WGS) entry which is preliminary data.</text>
</comment>
<comment type="cofactor">
    <cofactor evidence="1">
        <name>Mg(2+)</name>
        <dbReference type="ChEBI" id="CHEBI:18420"/>
    </cofactor>
</comment>
<evidence type="ECO:0000256" key="3">
    <source>
        <dbReference type="RuleBase" id="RU003476"/>
    </source>
</evidence>
<evidence type="ECO:0000256" key="2">
    <source>
        <dbReference type="ARBA" id="ARBA00022801"/>
    </source>
</evidence>
<evidence type="ECO:0000259" key="4">
    <source>
        <dbReference type="PROSITE" id="PS51462"/>
    </source>
</evidence>
<dbReference type="FunFam" id="3.90.79.10:FF:000024">
    <property type="entry name" value="ADP-ribose pyrophosphatase"/>
    <property type="match status" value="1"/>
</dbReference>
<dbReference type="InterPro" id="IPR020084">
    <property type="entry name" value="NUDIX_hydrolase_CS"/>
</dbReference>
<dbReference type="RefSeq" id="WP_151679522.1">
    <property type="nucleotide sequence ID" value="NZ_BKZP01000004.1"/>
</dbReference>
<dbReference type="GO" id="GO:0006753">
    <property type="term" value="P:nucleoside phosphate metabolic process"/>
    <property type="evidence" value="ECO:0007669"/>
    <property type="project" value="TreeGrafter"/>
</dbReference>
<dbReference type="CDD" id="cd03424">
    <property type="entry name" value="NUDIX_ADPRase_Nudt5_UGPPase_Nudt14"/>
    <property type="match status" value="1"/>
</dbReference>
<dbReference type="PANTHER" id="PTHR11839:SF18">
    <property type="entry name" value="NUDIX HYDROLASE DOMAIN-CONTAINING PROTEIN"/>
    <property type="match status" value="1"/>
</dbReference>
<evidence type="ECO:0000313" key="6">
    <source>
        <dbReference type="Proteomes" id="UP000391919"/>
    </source>
</evidence>
<organism evidence="5 6">
    <name type="scientific">Weizmannia acidilactici</name>
    <dbReference type="NCBI Taxonomy" id="2607726"/>
    <lineage>
        <taxon>Bacteria</taxon>
        <taxon>Bacillati</taxon>
        <taxon>Bacillota</taxon>
        <taxon>Bacilli</taxon>
        <taxon>Bacillales</taxon>
        <taxon>Bacillaceae</taxon>
        <taxon>Heyndrickxia</taxon>
    </lineage>
</organism>
<dbReference type="InterPro" id="IPR015797">
    <property type="entry name" value="NUDIX_hydrolase-like_dom_sf"/>
</dbReference>
<evidence type="ECO:0000313" key="5">
    <source>
        <dbReference type="EMBL" id="GER69276.1"/>
    </source>
</evidence>
<keyword evidence="6" id="KW-1185">Reference proteome</keyword>
<dbReference type="SUPFAM" id="SSF55811">
    <property type="entry name" value="Nudix"/>
    <property type="match status" value="1"/>
</dbReference>
<dbReference type="EMBL" id="BKZQ01000005">
    <property type="protein sequence ID" value="GER69276.1"/>
    <property type="molecule type" value="Genomic_DNA"/>
</dbReference>
<dbReference type="Proteomes" id="UP000391919">
    <property type="component" value="Unassembled WGS sequence"/>
</dbReference>
<reference evidence="5 6" key="1">
    <citation type="submission" date="2019-09" db="EMBL/GenBank/DDBJ databases">
        <title>Draft genome sequence of Bacillus sp. JC-7.</title>
        <authorList>
            <person name="Tanaka N."/>
            <person name="Shiwa Y."/>
            <person name="Fujita N."/>
            <person name="Tanasupawat S."/>
        </authorList>
    </citation>
    <scope>NUCLEOTIDE SEQUENCE [LARGE SCALE GENOMIC DNA]</scope>
    <source>
        <strain evidence="5 6">JC-7</strain>
    </source>
</reference>
<accession>A0A5J4J2S7</accession>
<evidence type="ECO:0000256" key="1">
    <source>
        <dbReference type="ARBA" id="ARBA00001946"/>
    </source>
</evidence>
<feature type="domain" description="Nudix hydrolase" evidence="4">
    <location>
        <begin position="40"/>
        <end position="171"/>
    </location>
</feature>
<gene>
    <name evidence="5" type="primary">nudF</name>
    <name evidence="5" type="ORF">BpJC7_05790</name>
</gene>
<dbReference type="GO" id="GO:0019693">
    <property type="term" value="P:ribose phosphate metabolic process"/>
    <property type="evidence" value="ECO:0007669"/>
    <property type="project" value="TreeGrafter"/>
</dbReference>
<dbReference type="PRINTS" id="PR00502">
    <property type="entry name" value="NUDIXFAMILY"/>
</dbReference>
<dbReference type="InterPro" id="IPR000086">
    <property type="entry name" value="NUDIX_hydrolase_dom"/>
</dbReference>